<dbReference type="Pfam" id="PF26079">
    <property type="entry name" value="Baseplate_J_C"/>
    <property type="match status" value="1"/>
</dbReference>
<gene>
    <name evidence="3" type="ORF">SM757_10495</name>
</gene>
<dbReference type="Proteomes" id="UP001293718">
    <property type="component" value="Unassembled WGS sequence"/>
</dbReference>
<name>A0ABU5IDF4_9BURK</name>
<dbReference type="InterPro" id="IPR014507">
    <property type="entry name" value="Baseplate_assembly_J_pred"/>
</dbReference>
<dbReference type="PANTHER" id="PTHR35862">
    <property type="entry name" value="FELS-2 PROPHAGE PROTEIN"/>
    <property type="match status" value="1"/>
</dbReference>
<feature type="domain" description="Baseplate J-like central" evidence="1">
    <location>
        <begin position="130"/>
        <end position="201"/>
    </location>
</feature>
<dbReference type="PIRSF" id="PIRSF020481">
    <property type="entry name" value="BAP"/>
    <property type="match status" value="1"/>
</dbReference>
<protein>
    <submittedName>
        <fullName evidence="3">Baseplate J/gp47 family protein</fullName>
    </submittedName>
</protein>
<evidence type="ECO:0000313" key="3">
    <source>
        <dbReference type="EMBL" id="MDZ5456997.1"/>
    </source>
</evidence>
<dbReference type="RefSeq" id="WP_322465425.1">
    <property type="nucleotide sequence ID" value="NZ_JAXOJX010000013.1"/>
</dbReference>
<proteinExistence type="predicted"/>
<feature type="domain" description="Baseplate J-like C-terminal" evidence="2">
    <location>
        <begin position="208"/>
        <end position="289"/>
    </location>
</feature>
<organism evidence="3 4">
    <name type="scientific">Azohydromonas lata</name>
    <dbReference type="NCBI Taxonomy" id="45677"/>
    <lineage>
        <taxon>Bacteria</taxon>
        <taxon>Pseudomonadati</taxon>
        <taxon>Pseudomonadota</taxon>
        <taxon>Betaproteobacteria</taxon>
        <taxon>Burkholderiales</taxon>
        <taxon>Sphaerotilaceae</taxon>
        <taxon>Azohydromonas</taxon>
    </lineage>
</organism>
<dbReference type="InterPro" id="IPR058530">
    <property type="entry name" value="Baseplate_J-like_C"/>
</dbReference>
<dbReference type="EMBL" id="JAXOJX010000013">
    <property type="protein sequence ID" value="MDZ5456997.1"/>
    <property type="molecule type" value="Genomic_DNA"/>
</dbReference>
<evidence type="ECO:0000259" key="2">
    <source>
        <dbReference type="Pfam" id="PF26079"/>
    </source>
</evidence>
<evidence type="ECO:0000313" key="4">
    <source>
        <dbReference type="Proteomes" id="UP001293718"/>
    </source>
</evidence>
<sequence length="295" mass="30695">MIDLSLLPPPDVVETVSFESILAERKARAVELMPELAATIDLESEPVNVLLQESAYREVLLRQRINEAACGVMLATATGADLDQLGANVGVARLVIDAGDASAVPPVAPTYESDAAFRGRILLSFEAYTTAGSRQSYEYHALSASGDVLDASAVSPTPGHVTVYVLSRSGVGTASAPLLAAVSAALSAEDVRPLTDTVSVLSASIVQYQITATLHLQDGPDPDVVRTAALTAARAYAAETHRLGRVVSLSGLYRALHQSGVLRVDLTAPAGNVAITDGQAPYCTAITLTTDVLDG</sequence>
<accession>A0ABU5IDF4</accession>
<dbReference type="Pfam" id="PF26078">
    <property type="entry name" value="Baseplate_J_M"/>
    <property type="match status" value="1"/>
</dbReference>
<evidence type="ECO:0000259" key="1">
    <source>
        <dbReference type="Pfam" id="PF26078"/>
    </source>
</evidence>
<comment type="caution">
    <text evidence="3">The sequence shown here is derived from an EMBL/GenBank/DDBJ whole genome shotgun (WGS) entry which is preliminary data.</text>
</comment>
<dbReference type="InterPro" id="IPR058531">
    <property type="entry name" value="Baseplate_J_M"/>
</dbReference>
<reference evidence="3 4" key="1">
    <citation type="submission" date="2023-11" db="EMBL/GenBank/DDBJ databases">
        <title>Draft genome of Azohydromonas lata strain H1 (DSM1123), a polyhydroxyalkanoate producer.</title>
        <authorList>
            <person name="Traversa D."/>
            <person name="D'Addabbo P."/>
            <person name="Pazzani C."/>
            <person name="Manzari C."/>
            <person name="Chiara M."/>
            <person name="Scrascia M."/>
        </authorList>
    </citation>
    <scope>NUCLEOTIDE SEQUENCE [LARGE SCALE GENOMIC DNA]</scope>
    <source>
        <strain evidence="3 4">H1</strain>
    </source>
</reference>
<keyword evidence="4" id="KW-1185">Reference proteome</keyword>
<dbReference type="PANTHER" id="PTHR35862:SF1">
    <property type="entry name" value="FELS-2 PROPHAGE PROTEIN"/>
    <property type="match status" value="1"/>
</dbReference>
<dbReference type="InterPro" id="IPR052726">
    <property type="entry name" value="Phage_Baseplate_Hub"/>
</dbReference>